<keyword evidence="4" id="KW-1003">Cell membrane</keyword>
<dbReference type="PROSITE" id="PS52015">
    <property type="entry name" value="TONB_CTD"/>
    <property type="match status" value="1"/>
</dbReference>
<keyword evidence="9" id="KW-0472">Membrane</keyword>
<sequence length="149" mass="16525">MPKTLLRSILLLPLMAGAAVFSAAQQPRHIANVSSRAGSAPVCVDVYEYDCVDIQPQFPGGDGAMMRFINNERRYPSRAYHEGIEGRVLCGFVVNEDGSLSHISVIRSVEKSLDREAVRIISNMPKWDAGVLSDTFVPVYYILPIPFRL</sequence>
<comment type="caution">
    <text evidence="12">The sequence shown here is derived from an EMBL/GenBank/DDBJ whole genome shotgun (WGS) entry which is preliminary data.</text>
</comment>
<dbReference type="GO" id="GO:0098797">
    <property type="term" value="C:plasma membrane protein complex"/>
    <property type="evidence" value="ECO:0007669"/>
    <property type="project" value="TreeGrafter"/>
</dbReference>
<dbReference type="GeneID" id="82526937"/>
<gene>
    <name evidence="12" type="ORF">C5O23_11405</name>
</gene>
<dbReference type="Gene3D" id="3.30.1150.10">
    <property type="match status" value="1"/>
</dbReference>
<dbReference type="GO" id="GO:0031992">
    <property type="term" value="F:energy transducer activity"/>
    <property type="evidence" value="ECO:0007669"/>
    <property type="project" value="InterPro"/>
</dbReference>
<dbReference type="InterPro" id="IPR003538">
    <property type="entry name" value="TonB"/>
</dbReference>
<feature type="chain" id="PRO_5016041926" evidence="10">
    <location>
        <begin position="19"/>
        <end position="149"/>
    </location>
</feature>
<organism evidence="12 13">
    <name type="scientific">Duncaniella muris</name>
    <dbReference type="NCBI Taxonomy" id="2094150"/>
    <lineage>
        <taxon>Bacteria</taxon>
        <taxon>Pseudomonadati</taxon>
        <taxon>Bacteroidota</taxon>
        <taxon>Bacteroidia</taxon>
        <taxon>Bacteroidales</taxon>
        <taxon>Muribaculaceae</taxon>
        <taxon>Duncaniella</taxon>
    </lineage>
</organism>
<name>A0A2V1IIG0_9BACT</name>
<dbReference type="GO" id="GO:0055085">
    <property type="term" value="P:transmembrane transport"/>
    <property type="evidence" value="ECO:0007669"/>
    <property type="project" value="InterPro"/>
</dbReference>
<dbReference type="RefSeq" id="WP_107033064.1">
    <property type="nucleotide sequence ID" value="NZ_CAOLYA010000018.1"/>
</dbReference>
<dbReference type="AlphaFoldDB" id="A0A2V1IIG0"/>
<dbReference type="InterPro" id="IPR051045">
    <property type="entry name" value="TonB-dependent_transducer"/>
</dbReference>
<dbReference type="InterPro" id="IPR037682">
    <property type="entry name" value="TonB_C"/>
</dbReference>
<dbReference type="Pfam" id="PF03544">
    <property type="entry name" value="TonB_C"/>
    <property type="match status" value="1"/>
</dbReference>
<keyword evidence="3" id="KW-0813">Transport</keyword>
<keyword evidence="6" id="KW-0812">Transmembrane</keyword>
<protein>
    <submittedName>
        <fullName evidence="12">Energy transducer TonB</fullName>
    </submittedName>
</protein>
<dbReference type="InterPro" id="IPR006260">
    <property type="entry name" value="TonB/TolA_C"/>
</dbReference>
<dbReference type="GO" id="GO:0030288">
    <property type="term" value="C:outer membrane-bounded periplasmic space"/>
    <property type="evidence" value="ECO:0007669"/>
    <property type="project" value="InterPro"/>
</dbReference>
<evidence type="ECO:0000256" key="8">
    <source>
        <dbReference type="ARBA" id="ARBA00022989"/>
    </source>
</evidence>
<evidence type="ECO:0000313" key="13">
    <source>
        <dbReference type="Proteomes" id="UP000244905"/>
    </source>
</evidence>
<reference evidence="13" key="1">
    <citation type="submission" date="2018-02" db="EMBL/GenBank/DDBJ databases">
        <authorList>
            <person name="Clavel T."/>
            <person name="Strowig T."/>
        </authorList>
    </citation>
    <scope>NUCLEOTIDE SEQUENCE [LARGE SCALE GENOMIC DNA]</scope>
    <source>
        <strain evidence="13">DSM 103720</strain>
    </source>
</reference>
<keyword evidence="7" id="KW-0653">Protein transport</keyword>
<evidence type="ECO:0000259" key="11">
    <source>
        <dbReference type="PROSITE" id="PS52015"/>
    </source>
</evidence>
<evidence type="ECO:0000313" key="12">
    <source>
        <dbReference type="EMBL" id="PWB00912.1"/>
    </source>
</evidence>
<evidence type="ECO:0000256" key="1">
    <source>
        <dbReference type="ARBA" id="ARBA00004383"/>
    </source>
</evidence>
<accession>A0A2V1IIG0</accession>
<comment type="subcellular location">
    <subcellularLocation>
        <location evidence="1">Cell inner membrane</location>
        <topology evidence="1">Single-pass membrane protein</topology>
        <orientation evidence="1">Periplasmic side</orientation>
    </subcellularLocation>
</comment>
<feature type="signal peptide" evidence="10">
    <location>
        <begin position="1"/>
        <end position="18"/>
    </location>
</feature>
<feature type="domain" description="TonB C-terminal" evidence="11">
    <location>
        <begin position="60"/>
        <end position="149"/>
    </location>
</feature>
<keyword evidence="10" id="KW-0732">Signal</keyword>
<dbReference type="PRINTS" id="PR01374">
    <property type="entry name" value="TONBPROTEIN"/>
</dbReference>
<evidence type="ECO:0000256" key="2">
    <source>
        <dbReference type="ARBA" id="ARBA00006555"/>
    </source>
</evidence>
<keyword evidence="8" id="KW-1133">Transmembrane helix</keyword>
<evidence type="ECO:0000256" key="6">
    <source>
        <dbReference type="ARBA" id="ARBA00022692"/>
    </source>
</evidence>
<evidence type="ECO:0000256" key="7">
    <source>
        <dbReference type="ARBA" id="ARBA00022927"/>
    </source>
</evidence>
<dbReference type="EMBL" id="PUEC01000029">
    <property type="protein sequence ID" value="PWB00912.1"/>
    <property type="molecule type" value="Genomic_DNA"/>
</dbReference>
<comment type="similarity">
    <text evidence="2">Belongs to the TonB family.</text>
</comment>
<evidence type="ECO:0000256" key="3">
    <source>
        <dbReference type="ARBA" id="ARBA00022448"/>
    </source>
</evidence>
<evidence type="ECO:0000256" key="9">
    <source>
        <dbReference type="ARBA" id="ARBA00023136"/>
    </source>
</evidence>
<evidence type="ECO:0000256" key="5">
    <source>
        <dbReference type="ARBA" id="ARBA00022519"/>
    </source>
</evidence>
<dbReference type="GO" id="GO:0015031">
    <property type="term" value="P:protein transport"/>
    <property type="evidence" value="ECO:0007669"/>
    <property type="project" value="UniProtKB-KW"/>
</dbReference>
<evidence type="ECO:0000256" key="10">
    <source>
        <dbReference type="SAM" id="SignalP"/>
    </source>
</evidence>
<keyword evidence="5" id="KW-0997">Cell inner membrane</keyword>
<dbReference type="PANTHER" id="PTHR33446:SF2">
    <property type="entry name" value="PROTEIN TONB"/>
    <property type="match status" value="1"/>
</dbReference>
<dbReference type="SUPFAM" id="SSF74653">
    <property type="entry name" value="TolA/TonB C-terminal domain"/>
    <property type="match status" value="1"/>
</dbReference>
<dbReference type="PANTHER" id="PTHR33446">
    <property type="entry name" value="PROTEIN TONB-RELATED"/>
    <property type="match status" value="1"/>
</dbReference>
<proteinExistence type="inferred from homology"/>
<dbReference type="GO" id="GO:0015891">
    <property type="term" value="P:siderophore transport"/>
    <property type="evidence" value="ECO:0007669"/>
    <property type="project" value="InterPro"/>
</dbReference>
<evidence type="ECO:0000256" key="4">
    <source>
        <dbReference type="ARBA" id="ARBA00022475"/>
    </source>
</evidence>
<keyword evidence="13" id="KW-1185">Reference proteome</keyword>
<dbReference type="NCBIfam" id="TIGR01352">
    <property type="entry name" value="tonB_Cterm"/>
    <property type="match status" value="1"/>
</dbReference>
<dbReference type="Proteomes" id="UP000244905">
    <property type="component" value="Unassembled WGS sequence"/>
</dbReference>